<keyword evidence="3" id="KW-1185">Reference proteome</keyword>
<evidence type="ECO:0008006" key="4">
    <source>
        <dbReference type="Google" id="ProtNLM"/>
    </source>
</evidence>
<proteinExistence type="predicted"/>
<gene>
    <name evidence="2" type="ORF">M011DRAFT_404551</name>
</gene>
<reference evidence="2" key="1">
    <citation type="journal article" date="2020" name="Stud. Mycol.">
        <title>101 Dothideomycetes genomes: a test case for predicting lifestyles and emergence of pathogens.</title>
        <authorList>
            <person name="Haridas S."/>
            <person name="Albert R."/>
            <person name="Binder M."/>
            <person name="Bloem J."/>
            <person name="Labutti K."/>
            <person name="Salamov A."/>
            <person name="Andreopoulos B."/>
            <person name="Baker S."/>
            <person name="Barry K."/>
            <person name="Bills G."/>
            <person name="Bluhm B."/>
            <person name="Cannon C."/>
            <person name="Castanera R."/>
            <person name="Culley D."/>
            <person name="Daum C."/>
            <person name="Ezra D."/>
            <person name="Gonzalez J."/>
            <person name="Henrissat B."/>
            <person name="Kuo A."/>
            <person name="Liang C."/>
            <person name="Lipzen A."/>
            <person name="Lutzoni F."/>
            <person name="Magnuson J."/>
            <person name="Mondo S."/>
            <person name="Nolan M."/>
            <person name="Ohm R."/>
            <person name="Pangilinan J."/>
            <person name="Park H.-J."/>
            <person name="Ramirez L."/>
            <person name="Alfaro M."/>
            <person name="Sun H."/>
            <person name="Tritt A."/>
            <person name="Yoshinaga Y."/>
            <person name="Zwiers L.-H."/>
            <person name="Turgeon B."/>
            <person name="Goodwin S."/>
            <person name="Spatafora J."/>
            <person name="Crous P."/>
            <person name="Grigoriev I."/>
        </authorList>
    </citation>
    <scope>NUCLEOTIDE SEQUENCE</scope>
    <source>
        <strain evidence="2">CBS 119925</strain>
    </source>
</reference>
<dbReference type="OrthoDB" id="3938895at2759"/>
<evidence type="ECO:0000256" key="1">
    <source>
        <dbReference type="SAM" id="SignalP"/>
    </source>
</evidence>
<dbReference type="AlphaFoldDB" id="A0A6A6V9C7"/>
<organism evidence="2 3">
    <name type="scientific">Sporormia fimetaria CBS 119925</name>
    <dbReference type="NCBI Taxonomy" id="1340428"/>
    <lineage>
        <taxon>Eukaryota</taxon>
        <taxon>Fungi</taxon>
        <taxon>Dikarya</taxon>
        <taxon>Ascomycota</taxon>
        <taxon>Pezizomycotina</taxon>
        <taxon>Dothideomycetes</taxon>
        <taxon>Pleosporomycetidae</taxon>
        <taxon>Pleosporales</taxon>
        <taxon>Sporormiaceae</taxon>
        <taxon>Sporormia</taxon>
    </lineage>
</organism>
<evidence type="ECO:0000313" key="2">
    <source>
        <dbReference type="EMBL" id="KAF2746299.1"/>
    </source>
</evidence>
<sequence>MFFPTSTVVLTILAAVTTAAPTPSTLSQRAGEPVPKPIPNTCTTDYPFPPLGTTQGYIPTVSAKEALFYSSYYDLPSPNKTESAEFCLQQCYGYGYSTECKCAFWAENVEVPKDYYGGGPPRTACLFFNRTLEAADFEKATTGQATTPFAANIHC</sequence>
<name>A0A6A6V9C7_9PLEO</name>
<feature type="chain" id="PRO_5025374270" description="Apple domain-containing protein" evidence="1">
    <location>
        <begin position="20"/>
        <end position="155"/>
    </location>
</feature>
<keyword evidence="1" id="KW-0732">Signal</keyword>
<dbReference type="EMBL" id="MU006578">
    <property type="protein sequence ID" value="KAF2746299.1"/>
    <property type="molecule type" value="Genomic_DNA"/>
</dbReference>
<feature type="signal peptide" evidence="1">
    <location>
        <begin position="1"/>
        <end position="19"/>
    </location>
</feature>
<accession>A0A6A6V9C7</accession>
<dbReference type="Proteomes" id="UP000799440">
    <property type="component" value="Unassembled WGS sequence"/>
</dbReference>
<protein>
    <recommendedName>
        <fullName evidence="4">Apple domain-containing protein</fullName>
    </recommendedName>
</protein>
<evidence type="ECO:0000313" key="3">
    <source>
        <dbReference type="Proteomes" id="UP000799440"/>
    </source>
</evidence>